<dbReference type="InterPro" id="IPR046342">
    <property type="entry name" value="CBS_dom_sf"/>
</dbReference>
<sequence>HSISKRAEILASKIDLDDVAIDPAPFQLVKGTSLYKVHTLFSLLALNHAYVTEKGRLVGVVALKERWYGRSHRPGGAQSTVVLRAHRDQRAATPSAGAAAIDRSSNPITSNITGELFQIQNGRSIDSGCEGRGVAARWSRHARLTTVDWAAPGLHGLREALSNIYSRGAVPIRPRARTMSTFRVANQEHQNGLTHDGDVAPEITSLPILMGHTSGGGTTAPQPPAESPVGLAATITHRQPLFGSLFYGVEQRMYSFFFGVYNSQERHEREVTTRQDRKV</sequence>
<proteinExistence type="predicted"/>
<dbReference type="SUPFAM" id="SSF54631">
    <property type="entry name" value="CBS-domain pair"/>
    <property type="match status" value="1"/>
</dbReference>
<keyword evidence="1" id="KW-0813">Transport</keyword>
<gene>
    <name evidence="4" type="ORF">ANCDUO_23979</name>
</gene>
<evidence type="ECO:0000256" key="3">
    <source>
        <dbReference type="ARBA" id="ARBA00023214"/>
    </source>
</evidence>
<dbReference type="InterPro" id="IPR050970">
    <property type="entry name" value="Cl_channel_volt-gated"/>
</dbReference>
<evidence type="ECO:0000256" key="2">
    <source>
        <dbReference type="ARBA" id="ARBA00023065"/>
    </source>
</evidence>
<dbReference type="PANTHER" id="PTHR45720">
    <property type="entry name" value="CHLORIDE CHANNEL PROTEIN 2"/>
    <property type="match status" value="1"/>
</dbReference>
<evidence type="ECO:0000256" key="1">
    <source>
        <dbReference type="ARBA" id="ARBA00022448"/>
    </source>
</evidence>
<accession>A0A0C2FM93</accession>
<dbReference type="Proteomes" id="UP000054047">
    <property type="component" value="Unassembled WGS sequence"/>
</dbReference>
<organism evidence="4 5">
    <name type="scientific">Ancylostoma duodenale</name>
    <dbReference type="NCBI Taxonomy" id="51022"/>
    <lineage>
        <taxon>Eukaryota</taxon>
        <taxon>Metazoa</taxon>
        <taxon>Ecdysozoa</taxon>
        <taxon>Nematoda</taxon>
        <taxon>Chromadorea</taxon>
        <taxon>Rhabditida</taxon>
        <taxon>Rhabditina</taxon>
        <taxon>Rhabditomorpha</taxon>
        <taxon>Strongyloidea</taxon>
        <taxon>Ancylostomatidae</taxon>
        <taxon>Ancylostomatinae</taxon>
        <taxon>Ancylostoma</taxon>
    </lineage>
</organism>
<dbReference type="PANTHER" id="PTHR45720:SF5">
    <property type="entry name" value="CHLORIDE CHANNEL PROTEIN"/>
    <property type="match status" value="1"/>
</dbReference>
<dbReference type="OrthoDB" id="4564at2759"/>
<name>A0A0C2FM93_9BILA</name>
<keyword evidence="3" id="KW-0868">Chloride</keyword>
<feature type="non-terminal residue" evidence="4">
    <location>
        <position position="1"/>
    </location>
</feature>
<keyword evidence="2" id="KW-0406">Ion transport</keyword>
<keyword evidence="5" id="KW-1185">Reference proteome</keyword>
<dbReference type="EMBL" id="KN770495">
    <property type="protein sequence ID" value="KIH45971.1"/>
    <property type="molecule type" value="Genomic_DNA"/>
</dbReference>
<dbReference type="Gene3D" id="3.10.580.10">
    <property type="entry name" value="CBS-domain"/>
    <property type="match status" value="1"/>
</dbReference>
<evidence type="ECO:0000313" key="4">
    <source>
        <dbReference type="EMBL" id="KIH45971.1"/>
    </source>
</evidence>
<protein>
    <recommendedName>
        <fullName evidence="6">CBS domain-containing protein</fullName>
    </recommendedName>
</protein>
<evidence type="ECO:0008006" key="6">
    <source>
        <dbReference type="Google" id="ProtNLM"/>
    </source>
</evidence>
<dbReference type="GO" id="GO:0005886">
    <property type="term" value="C:plasma membrane"/>
    <property type="evidence" value="ECO:0007669"/>
    <property type="project" value="TreeGrafter"/>
</dbReference>
<dbReference type="AlphaFoldDB" id="A0A0C2FM93"/>
<dbReference type="GO" id="GO:0005247">
    <property type="term" value="F:voltage-gated chloride channel activity"/>
    <property type="evidence" value="ECO:0007669"/>
    <property type="project" value="TreeGrafter"/>
</dbReference>
<reference evidence="4 5" key="1">
    <citation type="submission" date="2013-12" db="EMBL/GenBank/DDBJ databases">
        <title>Draft genome of the parsitic nematode Ancylostoma duodenale.</title>
        <authorList>
            <person name="Mitreva M."/>
        </authorList>
    </citation>
    <scope>NUCLEOTIDE SEQUENCE [LARGE SCALE GENOMIC DNA]</scope>
    <source>
        <strain evidence="4 5">Zhejiang</strain>
    </source>
</reference>
<evidence type="ECO:0000313" key="5">
    <source>
        <dbReference type="Proteomes" id="UP000054047"/>
    </source>
</evidence>